<dbReference type="RefSeq" id="WP_094438195.1">
    <property type="nucleotide sequence ID" value="NZ_NKDB02000002.1"/>
</dbReference>
<evidence type="ECO:0000313" key="1">
    <source>
        <dbReference type="EMBL" id="RKJ96633.1"/>
    </source>
</evidence>
<comment type="caution">
    <text evidence="1">The sequence shown here is derived from an EMBL/GenBank/DDBJ whole genome shotgun (WGS) entry which is preliminary data.</text>
</comment>
<proteinExistence type="predicted"/>
<dbReference type="AlphaFoldDB" id="A0A420KBP3"/>
<dbReference type="Proteomes" id="UP000216225">
    <property type="component" value="Unassembled WGS sequence"/>
</dbReference>
<name>A0A420KBP3_9BURK</name>
<gene>
    <name evidence="1" type="ORF">CE154_011460</name>
</gene>
<evidence type="ECO:0000313" key="2">
    <source>
        <dbReference type="Proteomes" id="UP000216225"/>
    </source>
</evidence>
<organism evidence="1 2">
    <name type="scientific">Alicycliphilus denitrificans</name>
    <dbReference type="NCBI Taxonomy" id="179636"/>
    <lineage>
        <taxon>Bacteria</taxon>
        <taxon>Pseudomonadati</taxon>
        <taxon>Pseudomonadota</taxon>
        <taxon>Betaproteobacteria</taxon>
        <taxon>Burkholderiales</taxon>
        <taxon>Comamonadaceae</taxon>
        <taxon>Alicycliphilus</taxon>
    </lineage>
</organism>
<reference evidence="1 2" key="1">
    <citation type="submission" date="2018-09" db="EMBL/GenBank/DDBJ databases">
        <title>Genome comparison of Alicycliphilus sp. BQ1, a polyurethanolytic bacterium, with its closest phylogenetic relatives Alicycliphilus denitrificans BC and K601, unable to attack polyurethane.</title>
        <authorList>
            <person name="Loza-Tavera H."/>
            <person name="Lozano L."/>
            <person name="Cevallos M."/>
            <person name="Maya-Lucas O."/>
            <person name="Garcia-Mena J."/>
            <person name="Hernandez J."/>
        </authorList>
    </citation>
    <scope>NUCLEOTIDE SEQUENCE [LARGE SCALE GENOMIC DNA]</scope>
    <source>
        <strain evidence="1 2">BQ1</strain>
    </source>
</reference>
<accession>A0A420KBP3</accession>
<sequence>MFWIPMAIGAAAGALTNKDNPLKGAALGGTLGAVTGGLGGLGGAAAGAGSAGATGAASGGLGLTSGAAGLGLQAPGAASLGSMGGAQGLLASAGPGTSLTAANAAAPAGAGLLSPGNLKTMTDVAGLAEKTGVFDSPQAPQAQSAGIPARQPDFTGLLSAGREQMTGAQKLIQQRAARRGV</sequence>
<protein>
    <submittedName>
        <fullName evidence="1">Uncharacterized protein</fullName>
    </submittedName>
</protein>
<dbReference type="EMBL" id="NKDB02000002">
    <property type="protein sequence ID" value="RKJ96633.1"/>
    <property type="molecule type" value="Genomic_DNA"/>
</dbReference>